<dbReference type="GO" id="GO:0005829">
    <property type="term" value="C:cytosol"/>
    <property type="evidence" value="ECO:0007669"/>
    <property type="project" value="TreeGrafter"/>
</dbReference>
<dbReference type="InterPro" id="IPR023214">
    <property type="entry name" value="HAD_sf"/>
</dbReference>
<dbReference type="SUPFAM" id="SSF56784">
    <property type="entry name" value="HAD-like"/>
    <property type="match status" value="1"/>
</dbReference>
<dbReference type="Proteomes" id="UP000284779">
    <property type="component" value="Unassembled WGS sequence"/>
</dbReference>
<proteinExistence type="predicted"/>
<evidence type="ECO:0000313" key="1">
    <source>
        <dbReference type="EMBL" id="RHA19615.1"/>
    </source>
</evidence>
<dbReference type="InterPro" id="IPR000150">
    <property type="entry name" value="Cof"/>
</dbReference>
<comment type="caution">
    <text evidence="1">The sequence shown here is derived from an EMBL/GenBank/DDBJ whole genome shotgun (WGS) entry which is preliminary data.</text>
</comment>
<dbReference type="GO" id="GO:0016791">
    <property type="term" value="F:phosphatase activity"/>
    <property type="evidence" value="ECO:0007669"/>
    <property type="project" value="UniProtKB-ARBA"/>
</dbReference>
<evidence type="ECO:0000313" key="2">
    <source>
        <dbReference type="Proteomes" id="UP000284779"/>
    </source>
</evidence>
<protein>
    <submittedName>
        <fullName evidence="1">HAD family hydrolase</fullName>
    </submittedName>
</protein>
<organism evidence="1 2">
    <name type="scientific">Eubacterium ventriosum</name>
    <dbReference type="NCBI Taxonomy" id="39496"/>
    <lineage>
        <taxon>Bacteria</taxon>
        <taxon>Bacillati</taxon>
        <taxon>Bacillota</taxon>
        <taxon>Clostridia</taxon>
        <taxon>Eubacteriales</taxon>
        <taxon>Eubacteriaceae</taxon>
        <taxon>Eubacterium</taxon>
    </lineage>
</organism>
<dbReference type="NCBIfam" id="TIGR00099">
    <property type="entry name" value="Cof-subfamily"/>
    <property type="match status" value="1"/>
</dbReference>
<sequence length="272" mass="30965">MVKLVAMDIDGTLLDSNKNLSEENKKTVKEYEERGIKFTFSTGRIDNELEEVSSKMPYVKYGIMCNGAYVIDFENNKMLYSDLLDMSDVRYIYDTVKAMDMDMMFELQADGVIYSERRCIEDTKRYNAYHIDEFIKKTRVPVENIGEYIASRDKPVAKVNIFFPTAEIRDEVVEKIKDINYDLSYSEGTNLEFNVKGTTKAKGLVALAEYLGISIEETMAIGDNLNDVDILKNAGVSVVMDNARDEIKKLGDFITLSNDENGVAYAIKKLIK</sequence>
<keyword evidence="1" id="KW-0378">Hydrolase</keyword>
<dbReference type="SFLD" id="SFLDG01140">
    <property type="entry name" value="C2.B:_Phosphomannomutase_and_P"/>
    <property type="match status" value="1"/>
</dbReference>
<dbReference type="EMBL" id="QSFD01000003">
    <property type="protein sequence ID" value="RHA19615.1"/>
    <property type="molecule type" value="Genomic_DNA"/>
</dbReference>
<dbReference type="RefSeq" id="WP_117969979.1">
    <property type="nucleotide sequence ID" value="NZ_CAUBDO010000002.1"/>
</dbReference>
<gene>
    <name evidence="1" type="ORF">DW944_04550</name>
</gene>
<dbReference type="SFLD" id="SFLDS00003">
    <property type="entry name" value="Haloacid_Dehalogenase"/>
    <property type="match status" value="1"/>
</dbReference>
<dbReference type="InterPro" id="IPR006379">
    <property type="entry name" value="HAD-SF_hydro_IIB"/>
</dbReference>
<accession>A0A413RAV0</accession>
<dbReference type="PANTHER" id="PTHR10000:SF55">
    <property type="entry name" value="5-AMINO-6-(5-PHOSPHO-D-RIBITYLAMINO)URACIL PHOSPHATASE YCSE"/>
    <property type="match status" value="1"/>
</dbReference>
<dbReference type="PANTHER" id="PTHR10000">
    <property type="entry name" value="PHOSPHOSERINE PHOSPHATASE"/>
    <property type="match status" value="1"/>
</dbReference>
<dbReference type="AlphaFoldDB" id="A0A413RAV0"/>
<keyword evidence="2" id="KW-1185">Reference proteome</keyword>
<dbReference type="PROSITE" id="PS01229">
    <property type="entry name" value="COF_2"/>
    <property type="match status" value="1"/>
</dbReference>
<dbReference type="CDD" id="cd07516">
    <property type="entry name" value="HAD_Pase"/>
    <property type="match status" value="1"/>
</dbReference>
<dbReference type="NCBIfam" id="TIGR01484">
    <property type="entry name" value="HAD-SF-IIB"/>
    <property type="match status" value="1"/>
</dbReference>
<name>A0A413RAV0_9FIRM</name>
<dbReference type="Gene3D" id="3.30.1240.10">
    <property type="match status" value="1"/>
</dbReference>
<dbReference type="InterPro" id="IPR036412">
    <property type="entry name" value="HAD-like_sf"/>
</dbReference>
<dbReference type="Pfam" id="PF08282">
    <property type="entry name" value="Hydrolase_3"/>
    <property type="match status" value="1"/>
</dbReference>
<dbReference type="GO" id="GO:0000287">
    <property type="term" value="F:magnesium ion binding"/>
    <property type="evidence" value="ECO:0007669"/>
    <property type="project" value="TreeGrafter"/>
</dbReference>
<dbReference type="Gene3D" id="3.40.50.1000">
    <property type="entry name" value="HAD superfamily/HAD-like"/>
    <property type="match status" value="1"/>
</dbReference>
<reference evidence="1 2" key="1">
    <citation type="submission" date="2018-08" db="EMBL/GenBank/DDBJ databases">
        <title>A genome reference for cultivated species of the human gut microbiota.</title>
        <authorList>
            <person name="Zou Y."/>
            <person name="Xue W."/>
            <person name="Luo G."/>
        </authorList>
    </citation>
    <scope>NUCLEOTIDE SEQUENCE [LARGE SCALE GENOMIC DNA]</scope>
    <source>
        <strain evidence="1 2">AM44-11BH</strain>
    </source>
</reference>